<keyword evidence="6" id="KW-0639">Primosome</keyword>
<feature type="region of interest" description="Disordered" evidence="14">
    <location>
        <begin position="1"/>
        <end position="20"/>
    </location>
</feature>
<evidence type="ECO:0000256" key="4">
    <source>
        <dbReference type="ARBA" id="ARBA00019038"/>
    </source>
</evidence>
<comment type="caution">
    <text evidence="17">The sequence shown here is derived from an EMBL/GenBank/DDBJ whole genome shotgun (WGS) entry which is preliminary data.</text>
</comment>
<dbReference type="Gene3D" id="3.40.50.300">
    <property type="entry name" value="P-loop containing nucleotide triphosphate hydrolases"/>
    <property type="match status" value="1"/>
</dbReference>
<dbReference type="InterPro" id="IPR016558">
    <property type="entry name" value="DNA_primase_lsu_euk"/>
</dbReference>
<keyword evidence="13" id="KW-0342">GTP-binding</keyword>
<keyword evidence="12" id="KW-0238">DNA-binding</keyword>
<dbReference type="GO" id="GO:0006270">
    <property type="term" value="P:DNA replication initiation"/>
    <property type="evidence" value="ECO:0007669"/>
    <property type="project" value="TreeGrafter"/>
</dbReference>
<comment type="similarity">
    <text evidence="2">Belongs to the TRAFAC class translation factor GTPase superfamily. Classic translation factor GTPase family. EF-Tu/EF-1A subfamily.</text>
</comment>
<dbReference type="Gene3D" id="1.20.930.80">
    <property type="match status" value="1"/>
</dbReference>
<dbReference type="Pfam" id="PF04104">
    <property type="entry name" value="DNA_primase_lrg"/>
    <property type="match status" value="1"/>
</dbReference>
<keyword evidence="7" id="KW-0235">DNA replication</keyword>
<dbReference type="Pfam" id="PF00009">
    <property type="entry name" value="GTP_EFTU"/>
    <property type="match status" value="1"/>
</dbReference>
<dbReference type="GO" id="GO:0005658">
    <property type="term" value="C:alpha DNA polymerase:primase complex"/>
    <property type="evidence" value="ECO:0007669"/>
    <property type="project" value="UniProtKB-ARBA"/>
</dbReference>
<evidence type="ECO:0000256" key="12">
    <source>
        <dbReference type="ARBA" id="ARBA00023125"/>
    </source>
</evidence>
<dbReference type="CDD" id="cd07322">
    <property type="entry name" value="PriL_PriS_Eukaryotic"/>
    <property type="match status" value="1"/>
</dbReference>
<organism evidence="17 18">
    <name type="scientific">Adineta ricciae</name>
    <name type="common">Rotifer</name>
    <dbReference type="NCBI Taxonomy" id="249248"/>
    <lineage>
        <taxon>Eukaryota</taxon>
        <taxon>Metazoa</taxon>
        <taxon>Spiralia</taxon>
        <taxon>Gnathifera</taxon>
        <taxon>Rotifera</taxon>
        <taxon>Eurotatoria</taxon>
        <taxon>Bdelloidea</taxon>
        <taxon>Adinetida</taxon>
        <taxon>Adinetidae</taxon>
        <taxon>Adineta</taxon>
    </lineage>
</organism>
<evidence type="ECO:0000313" key="18">
    <source>
        <dbReference type="Proteomes" id="UP000663852"/>
    </source>
</evidence>
<feature type="domain" description="DNA primase large subunit C-terminal" evidence="16">
    <location>
        <begin position="1021"/>
        <end position="1192"/>
    </location>
</feature>
<evidence type="ECO:0000256" key="8">
    <source>
        <dbReference type="ARBA" id="ARBA00022723"/>
    </source>
</evidence>
<dbReference type="InterPro" id="IPR027417">
    <property type="entry name" value="P-loop_NTPase"/>
</dbReference>
<dbReference type="CDD" id="cd03694">
    <property type="entry name" value="GTPBP_II"/>
    <property type="match status" value="1"/>
</dbReference>
<feature type="compositionally biased region" description="Acidic residues" evidence="14">
    <location>
        <begin position="33"/>
        <end position="51"/>
    </location>
</feature>
<evidence type="ECO:0000256" key="3">
    <source>
        <dbReference type="ARBA" id="ARBA00010564"/>
    </source>
</evidence>
<comment type="similarity">
    <text evidence="3">Belongs to the eukaryotic-type primase large subunit family.</text>
</comment>
<dbReference type="InterPro" id="IPR009000">
    <property type="entry name" value="Transl_B-barrel_sf"/>
</dbReference>
<evidence type="ECO:0000256" key="7">
    <source>
        <dbReference type="ARBA" id="ARBA00022705"/>
    </source>
</evidence>
<dbReference type="GO" id="GO:0003677">
    <property type="term" value="F:DNA binding"/>
    <property type="evidence" value="ECO:0007669"/>
    <property type="project" value="UniProtKB-KW"/>
</dbReference>
<evidence type="ECO:0000313" key="17">
    <source>
        <dbReference type="EMBL" id="CAF1313717.1"/>
    </source>
</evidence>
<dbReference type="InterPro" id="IPR007238">
    <property type="entry name" value="DNA_primase_lsu_euk/arc"/>
</dbReference>
<dbReference type="SUPFAM" id="SSF52540">
    <property type="entry name" value="P-loop containing nucleoside triphosphate hydrolases"/>
    <property type="match status" value="1"/>
</dbReference>
<accession>A0A815EMY8</accession>
<protein>
    <recommendedName>
        <fullName evidence="4">DNA primase large subunit</fullName>
    </recommendedName>
</protein>
<feature type="region of interest" description="Disordered" evidence="14">
    <location>
        <begin position="27"/>
        <end position="52"/>
    </location>
</feature>
<name>A0A815EMY8_ADIRI</name>
<dbReference type="GO" id="GO:0006269">
    <property type="term" value="P:DNA replication, synthesis of primer"/>
    <property type="evidence" value="ECO:0007669"/>
    <property type="project" value="UniProtKB-KW"/>
</dbReference>
<evidence type="ECO:0000256" key="6">
    <source>
        <dbReference type="ARBA" id="ARBA00022515"/>
    </source>
</evidence>
<dbReference type="EMBL" id="CAJNOJ010000228">
    <property type="protein sequence ID" value="CAF1313717.1"/>
    <property type="molecule type" value="Genomic_DNA"/>
</dbReference>
<evidence type="ECO:0000256" key="10">
    <source>
        <dbReference type="ARBA" id="ARBA00023004"/>
    </source>
</evidence>
<keyword evidence="10" id="KW-0408">Iron</keyword>
<evidence type="ECO:0000256" key="11">
    <source>
        <dbReference type="ARBA" id="ARBA00023014"/>
    </source>
</evidence>
<dbReference type="Proteomes" id="UP000663852">
    <property type="component" value="Unassembled WGS sequence"/>
</dbReference>
<keyword evidence="8" id="KW-0479">Metal-binding</keyword>
<evidence type="ECO:0000256" key="5">
    <source>
        <dbReference type="ARBA" id="ARBA00022485"/>
    </source>
</evidence>
<dbReference type="Pfam" id="PF26466">
    <property type="entry name" value="DNA_primase_lrg_N"/>
    <property type="match status" value="1"/>
</dbReference>
<keyword evidence="11" id="KW-0411">Iron-sulfur</keyword>
<evidence type="ECO:0000256" key="9">
    <source>
        <dbReference type="ARBA" id="ARBA00022741"/>
    </source>
</evidence>
<dbReference type="InterPro" id="IPR058560">
    <property type="entry name" value="DNA_primase_C"/>
</dbReference>
<dbReference type="PANTHER" id="PTHR10537:SF3">
    <property type="entry name" value="DNA PRIMASE LARGE SUBUNIT"/>
    <property type="match status" value="1"/>
</dbReference>
<dbReference type="AlphaFoldDB" id="A0A815EMY8"/>
<dbReference type="InterPro" id="IPR009001">
    <property type="entry name" value="Transl_elong_EF1A/Init_IF2_C"/>
</dbReference>
<dbReference type="SUPFAM" id="SSF50447">
    <property type="entry name" value="Translation proteins"/>
    <property type="match status" value="1"/>
</dbReference>
<dbReference type="OrthoDB" id="421393at2759"/>
<gene>
    <name evidence="17" type="ORF">EDS130_LOCUS31286</name>
</gene>
<dbReference type="Gene3D" id="2.40.30.10">
    <property type="entry name" value="Translation factors"/>
    <property type="match status" value="1"/>
</dbReference>
<evidence type="ECO:0000256" key="1">
    <source>
        <dbReference type="ARBA" id="ARBA00001966"/>
    </source>
</evidence>
<reference evidence="17" key="1">
    <citation type="submission" date="2021-02" db="EMBL/GenBank/DDBJ databases">
        <authorList>
            <person name="Nowell W R."/>
        </authorList>
    </citation>
    <scope>NUCLEOTIDE SEQUENCE</scope>
</reference>
<evidence type="ECO:0000256" key="14">
    <source>
        <dbReference type="SAM" id="MobiDB-lite"/>
    </source>
</evidence>
<keyword evidence="5" id="KW-0004">4Fe-4S</keyword>
<keyword evidence="9" id="KW-0547">Nucleotide-binding</keyword>
<feature type="domain" description="Tr-type G" evidence="15">
    <location>
        <begin position="174"/>
        <end position="375"/>
    </location>
</feature>
<evidence type="ECO:0000259" key="16">
    <source>
        <dbReference type="Pfam" id="PF04104"/>
    </source>
</evidence>
<sequence>MSNQDSISNKTKSQCNYNNNVDKHVSSLFGPVDDNDDDYNDNNDYYDDENEQVPRSPFVLAGLPPEPQDGNIEYKLKLIDPNPDRLQHLITQMNWRLKEGHGEALYEIGVEDCGTLSGVSHEELQASLVTLRKMADSLHASITILFERKVENDRHIVEVLVRKVPDDQHFIDLRVAVLGTVDSGKSSLIGVCTYGELDNGHGRARLNLFRHVHEIQSGRTSSIAHEILGFNDSGESIDYGTYRTPREICDRSTKIITFADLAGHTKYVRTTIFGLSAHAADFAMLCVDAPSSSIPLVNIFHMRSPSIQETIGCLTYLLKHGNTSVQFDSYVVKQHEDVLPAADMFVEKRICPIFAVSSVTGENIDLLKKFLNILPPRLSSQEQERLSQLPVEYQIDAIYANHTSSGPVIVGGILRSGIIREGENLLAGPLSDGTFFPVKVKTIHRYRVPRRMARAGQAATISLAQVEASRLRKGMVLVSSTSNPEACFEFVADIYLSAHHSNASIHKGFETTVQMENIRQTVLVVAMDKDELHVDEQATVTFRFRNLCEYVHEGSRLIFRSGNQTKGSGRVTKVLPLQQQANTTTTDSLLWNTSLSYSPFVITSIAYTRFPCLCHASAIILLWISIQLTYGLESASLHLRNSTSFNSTVLSPKNHSSEDYYEDHYDDHYDYLVSDSCQHKFARHVIFLLIILSSRMEYRSTRFSLHSSASPSIKNSNVNSTNFSSLSLNSTSGPYIPYYDAYPEDLTISLELFQTLAIERLKILKTIEQVLARLNTTLSTAPTYKKDEIEKLLRKELKDKLHHLKFIIFPTFTGTSSNDLQNDIISHYILRLAFCPSEEERRWFITHELELFRYRFQVLTKAEQLAYLNDSTSNIKQFYELVSDEEKRQYKDSLIASIQIKGLANPSTIAKSFETTSYFRVRFQHVPDLIRKRSCFLAHGYAYVSDNDIISFVLQHFRMNISYQMTCSSKKYEFIQQMDTRIESILKMLRKKRIHGTQTAMVAFNENEQTETITFEMLNGLSKRSFPLCMRYLHDQMIQQHHLKHLGRLQYRLFLKGIGLSLDECMKFFRHEFVTNGQMNPAQFEREHVYNIRHAYGQEGKHTSYTPYSCMKIIQDPPPGVNEHHGCPYRHWDIPTLKQRLTTTYDMNEETVNDIIDKTKQHHYQIACQIYFEYQHKVKNYGVGINHPNQYFNESRKLLTGATTNQNASQM</sequence>
<evidence type="ECO:0000259" key="15">
    <source>
        <dbReference type="Pfam" id="PF00009"/>
    </source>
</evidence>
<dbReference type="GO" id="GO:0046872">
    <property type="term" value="F:metal ion binding"/>
    <property type="evidence" value="ECO:0007669"/>
    <property type="project" value="UniProtKB-KW"/>
</dbReference>
<dbReference type="PANTHER" id="PTHR10537">
    <property type="entry name" value="DNA PRIMASE LARGE SUBUNIT"/>
    <property type="match status" value="1"/>
</dbReference>
<dbReference type="GO" id="GO:0005525">
    <property type="term" value="F:GTP binding"/>
    <property type="evidence" value="ECO:0007669"/>
    <property type="project" value="UniProtKB-KW"/>
</dbReference>
<evidence type="ECO:0000256" key="2">
    <source>
        <dbReference type="ARBA" id="ARBA00007249"/>
    </source>
</evidence>
<evidence type="ECO:0000256" key="13">
    <source>
        <dbReference type="ARBA" id="ARBA00023134"/>
    </source>
</evidence>
<dbReference type="GO" id="GO:0051539">
    <property type="term" value="F:4 iron, 4 sulfur cluster binding"/>
    <property type="evidence" value="ECO:0007669"/>
    <property type="project" value="UniProtKB-KW"/>
</dbReference>
<dbReference type="InterPro" id="IPR000795">
    <property type="entry name" value="T_Tr_GTP-bd_dom"/>
</dbReference>
<dbReference type="SUPFAM" id="SSF50465">
    <property type="entry name" value="EF-Tu/eEF-1alpha/eIF2-gamma C-terminal domain"/>
    <property type="match status" value="1"/>
</dbReference>
<comment type="cofactor">
    <cofactor evidence="1">
        <name>[4Fe-4S] cluster</name>
        <dbReference type="ChEBI" id="CHEBI:49883"/>
    </cofactor>
</comment>
<dbReference type="GO" id="GO:0003924">
    <property type="term" value="F:GTPase activity"/>
    <property type="evidence" value="ECO:0007669"/>
    <property type="project" value="InterPro"/>
</dbReference>
<proteinExistence type="inferred from homology"/>